<dbReference type="Proteomes" id="UP000203464">
    <property type="component" value="Unassembled WGS sequence"/>
</dbReference>
<reference evidence="2" key="1">
    <citation type="submission" date="2017-05" db="EMBL/GenBank/DDBJ databases">
        <authorList>
            <person name="Rodrigo-Torres L."/>
            <person name="Arahal R. D."/>
            <person name="Lucena T."/>
        </authorList>
    </citation>
    <scope>NUCLEOTIDE SEQUENCE [LARGE SCALE GENOMIC DNA]</scope>
    <source>
        <strain evidence="2">CECT 8868</strain>
    </source>
</reference>
<sequence>MRTINDILKKYRQPQVMTVRFDDQSGWLTPFAEEAQAICQANGATFVVLESGGMNAVAIQDEIEIVGMYAGMFWVLCRVAAVAAERGVFPAMKGEAEPIWAPDPMRTKQAPRRLLQESDPFVWAIESAGWRDAPERQMLFYLVLKLLFRFVVFHEVGHLRNDHGRRKQSAISSPLLMDRRAPPLIDPKKAIPSQAREIIADGYAFQNTFTTLETMLSKAGEFDLIKTYKKRLFKSESDTITFVLTIINLYFRISDRSDWRNQPIDRLSHPPAPFRMKAILALLIEDKSFGIDERTSMNAIQGAVMSGDALMSVMLDVYPNPNWLKEIDTPAYDRHFKRLFYEFPRWCGRLTH</sequence>
<keyword evidence="2" id="KW-1185">Reference proteome</keyword>
<accession>A0A238KHV6</accession>
<dbReference type="RefSeq" id="WP_143849631.1">
    <property type="nucleotide sequence ID" value="NZ_FXYD01000004.1"/>
</dbReference>
<dbReference type="AlphaFoldDB" id="A0A238KHV6"/>
<evidence type="ECO:0000313" key="1">
    <source>
        <dbReference type="EMBL" id="SMX42393.1"/>
    </source>
</evidence>
<dbReference type="OrthoDB" id="6891328at2"/>
<evidence type="ECO:0000313" key="2">
    <source>
        <dbReference type="Proteomes" id="UP000203464"/>
    </source>
</evidence>
<protein>
    <submittedName>
        <fullName evidence="1">Uncharacterized protein</fullName>
    </submittedName>
</protein>
<gene>
    <name evidence="1" type="ORF">OCA8868_02727</name>
</gene>
<proteinExistence type="predicted"/>
<dbReference type="EMBL" id="FXYD01000004">
    <property type="protein sequence ID" value="SMX42393.1"/>
    <property type="molecule type" value="Genomic_DNA"/>
</dbReference>
<name>A0A238KHV6_9RHOB</name>
<organism evidence="1 2">
    <name type="scientific">Octadecabacter ascidiaceicola</name>
    <dbReference type="NCBI Taxonomy" id="1655543"/>
    <lineage>
        <taxon>Bacteria</taxon>
        <taxon>Pseudomonadati</taxon>
        <taxon>Pseudomonadota</taxon>
        <taxon>Alphaproteobacteria</taxon>
        <taxon>Rhodobacterales</taxon>
        <taxon>Roseobacteraceae</taxon>
        <taxon>Octadecabacter</taxon>
    </lineage>
</organism>